<dbReference type="AlphaFoldDB" id="A0A1J1IUA2"/>
<dbReference type="Proteomes" id="UP000183832">
    <property type="component" value="Unassembled WGS sequence"/>
</dbReference>
<keyword evidence="2" id="KW-1185">Reference proteome</keyword>
<organism evidence="1 2">
    <name type="scientific">Clunio marinus</name>
    <dbReference type="NCBI Taxonomy" id="568069"/>
    <lineage>
        <taxon>Eukaryota</taxon>
        <taxon>Metazoa</taxon>
        <taxon>Ecdysozoa</taxon>
        <taxon>Arthropoda</taxon>
        <taxon>Hexapoda</taxon>
        <taxon>Insecta</taxon>
        <taxon>Pterygota</taxon>
        <taxon>Neoptera</taxon>
        <taxon>Endopterygota</taxon>
        <taxon>Diptera</taxon>
        <taxon>Nematocera</taxon>
        <taxon>Chironomoidea</taxon>
        <taxon>Chironomidae</taxon>
        <taxon>Clunio</taxon>
    </lineage>
</organism>
<dbReference type="EMBL" id="CVRI01000059">
    <property type="protein sequence ID" value="CRL03797.1"/>
    <property type="molecule type" value="Genomic_DNA"/>
</dbReference>
<proteinExistence type="predicted"/>
<accession>A0A1J1IUA2</accession>
<reference evidence="1 2" key="1">
    <citation type="submission" date="2015-04" db="EMBL/GenBank/DDBJ databases">
        <authorList>
            <person name="Syromyatnikov M.Y."/>
            <person name="Popov V.N."/>
        </authorList>
    </citation>
    <scope>NUCLEOTIDE SEQUENCE [LARGE SCALE GENOMIC DNA]</scope>
</reference>
<protein>
    <submittedName>
        <fullName evidence="1">CLUMA_CG016713, isoform A</fullName>
    </submittedName>
</protein>
<gene>
    <name evidence="1" type="ORF">CLUMA_CG016713</name>
</gene>
<evidence type="ECO:0000313" key="2">
    <source>
        <dbReference type="Proteomes" id="UP000183832"/>
    </source>
</evidence>
<name>A0A1J1IUA2_9DIPT</name>
<sequence>MNFFFPSLIFIPTLVWFNMEKEVNRKPLESLHVLMKIITRCEMMEAHNELGKVRNRQNKKRQKKFPFAIVVI</sequence>
<evidence type="ECO:0000313" key="1">
    <source>
        <dbReference type="EMBL" id="CRL03797.1"/>
    </source>
</evidence>